<dbReference type="EMBL" id="JANBVO010000054">
    <property type="protein sequence ID" value="KAJ9133009.1"/>
    <property type="molecule type" value="Genomic_DNA"/>
</dbReference>
<dbReference type="AlphaFoldDB" id="A0AA38R490"/>
<dbReference type="Pfam" id="PF20183">
    <property type="entry name" value="DUF6546"/>
    <property type="match status" value="1"/>
</dbReference>
<protein>
    <submittedName>
        <fullName evidence="2">Oxoglutarate iron-dependent oxygenase</fullName>
    </submittedName>
</protein>
<dbReference type="InterPro" id="IPR046676">
    <property type="entry name" value="DUF6546"/>
</dbReference>
<gene>
    <name evidence="2" type="ORF">NKR23_g11070</name>
</gene>
<evidence type="ECO:0000259" key="1">
    <source>
        <dbReference type="Pfam" id="PF20183"/>
    </source>
</evidence>
<reference evidence="2" key="1">
    <citation type="submission" date="2022-07" db="EMBL/GenBank/DDBJ databases">
        <title>Fungi with potential for degradation of polypropylene.</title>
        <authorList>
            <person name="Gostincar C."/>
        </authorList>
    </citation>
    <scope>NUCLEOTIDE SEQUENCE</scope>
    <source>
        <strain evidence="2">EXF-13308</strain>
    </source>
</reference>
<name>A0AA38R490_9PEZI</name>
<accession>A0AA38R490</accession>
<evidence type="ECO:0000313" key="2">
    <source>
        <dbReference type="EMBL" id="KAJ9133009.1"/>
    </source>
</evidence>
<feature type="domain" description="DUF6546" evidence="1">
    <location>
        <begin position="253"/>
        <end position="452"/>
    </location>
</feature>
<proteinExistence type="predicted"/>
<keyword evidence="3" id="KW-1185">Reference proteome</keyword>
<comment type="caution">
    <text evidence="2">The sequence shown here is derived from an EMBL/GenBank/DDBJ whole genome shotgun (WGS) entry which is preliminary data.</text>
</comment>
<dbReference type="Proteomes" id="UP001174694">
    <property type="component" value="Unassembled WGS sequence"/>
</dbReference>
<evidence type="ECO:0000313" key="3">
    <source>
        <dbReference type="Proteomes" id="UP001174694"/>
    </source>
</evidence>
<sequence>MASWHSLPKELRDLVFGFVQESAASKKSKTHPLASCAVVCREWQGIFERANFRSLQMIPDELHMLDTVVKGPRRRYLRHFWLRVQLPKYSRDLVHVPESEEEQEANSLAFGTSVWAVFDILSKWQVEELEMDRTWPGIELEISVSSPSDKRRMLGEAGLDDYGGSRFLDSEVDMLLDEVPELLGTQGLPEVHVVSRFSILRRNFRSISPRATLILLLSLPRVKQTFLEPWSHFDPEDSRVRAEELSFQLALWPPTLRKVTIFENVANFKMSDEDVMDLKERCPLLGRNLARLSLQLEDLSVSRVADAKHFFAPFLKPSLRPPLPQWKSLRCLTLSSTLISPEEDHDKTNELLRGAGSAAKCMPVLRIMELYSAESRDGGLFRYVVGETMTLAKWESTWEFKVSDRVKDTWREVSHKHTRRDLVFYPEALVSNYRSPVKFIHHNLATVGNVLHPISSQDMVRRRGNRSTLWPDKPATDSTNVVLQPDYAASLSALSRLMGSGKPTV</sequence>
<organism evidence="2 3">
    <name type="scientific">Pleurostoma richardsiae</name>
    <dbReference type="NCBI Taxonomy" id="41990"/>
    <lineage>
        <taxon>Eukaryota</taxon>
        <taxon>Fungi</taxon>
        <taxon>Dikarya</taxon>
        <taxon>Ascomycota</taxon>
        <taxon>Pezizomycotina</taxon>
        <taxon>Sordariomycetes</taxon>
        <taxon>Sordariomycetidae</taxon>
        <taxon>Calosphaeriales</taxon>
        <taxon>Pleurostomataceae</taxon>
        <taxon>Pleurostoma</taxon>
    </lineage>
</organism>